<dbReference type="Proteomes" id="UP001195483">
    <property type="component" value="Unassembled WGS sequence"/>
</dbReference>
<reference evidence="2" key="1">
    <citation type="journal article" date="2021" name="Genome Biol. Evol.">
        <title>A High-Quality Reference Genome for a Parasitic Bivalve with Doubly Uniparental Inheritance (Bivalvia: Unionida).</title>
        <authorList>
            <person name="Smith C.H."/>
        </authorList>
    </citation>
    <scope>NUCLEOTIDE SEQUENCE</scope>
    <source>
        <strain evidence="2">CHS0354</strain>
    </source>
</reference>
<protein>
    <submittedName>
        <fullName evidence="2">Uncharacterized protein</fullName>
    </submittedName>
</protein>
<feature type="signal peptide" evidence="1">
    <location>
        <begin position="1"/>
        <end position="16"/>
    </location>
</feature>
<proteinExistence type="predicted"/>
<evidence type="ECO:0000256" key="1">
    <source>
        <dbReference type="SAM" id="SignalP"/>
    </source>
</evidence>
<sequence length="63" mass="6658">MWWISLIVNSTASSQGQPTVPVQQGVVGYGCPSGGQQPQYGLPNIVNQGYADAANLQPPPARY</sequence>
<comment type="caution">
    <text evidence="2">The sequence shown here is derived from an EMBL/GenBank/DDBJ whole genome shotgun (WGS) entry which is preliminary data.</text>
</comment>
<evidence type="ECO:0000313" key="3">
    <source>
        <dbReference type="Proteomes" id="UP001195483"/>
    </source>
</evidence>
<dbReference type="AlphaFoldDB" id="A0AAE0VEZ3"/>
<reference evidence="2" key="3">
    <citation type="submission" date="2023-05" db="EMBL/GenBank/DDBJ databases">
        <authorList>
            <person name="Smith C.H."/>
        </authorList>
    </citation>
    <scope>NUCLEOTIDE SEQUENCE</scope>
    <source>
        <strain evidence="2">CHS0354</strain>
        <tissue evidence="2">Mantle</tissue>
    </source>
</reference>
<evidence type="ECO:0000313" key="2">
    <source>
        <dbReference type="EMBL" id="KAK3575821.1"/>
    </source>
</evidence>
<keyword evidence="3" id="KW-1185">Reference proteome</keyword>
<organism evidence="2 3">
    <name type="scientific">Potamilus streckersoni</name>
    <dbReference type="NCBI Taxonomy" id="2493646"/>
    <lineage>
        <taxon>Eukaryota</taxon>
        <taxon>Metazoa</taxon>
        <taxon>Spiralia</taxon>
        <taxon>Lophotrochozoa</taxon>
        <taxon>Mollusca</taxon>
        <taxon>Bivalvia</taxon>
        <taxon>Autobranchia</taxon>
        <taxon>Heteroconchia</taxon>
        <taxon>Palaeoheterodonta</taxon>
        <taxon>Unionida</taxon>
        <taxon>Unionoidea</taxon>
        <taxon>Unionidae</taxon>
        <taxon>Ambleminae</taxon>
        <taxon>Lampsilini</taxon>
        <taxon>Potamilus</taxon>
    </lineage>
</organism>
<gene>
    <name evidence="2" type="ORF">CHS0354_017986</name>
</gene>
<accession>A0AAE0VEZ3</accession>
<name>A0AAE0VEZ3_9BIVA</name>
<feature type="chain" id="PRO_5041987298" evidence="1">
    <location>
        <begin position="17"/>
        <end position="63"/>
    </location>
</feature>
<dbReference type="EMBL" id="JAEAOA010001109">
    <property type="protein sequence ID" value="KAK3575821.1"/>
    <property type="molecule type" value="Genomic_DNA"/>
</dbReference>
<keyword evidence="1" id="KW-0732">Signal</keyword>
<reference evidence="2" key="2">
    <citation type="journal article" date="2021" name="Genome Biol. Evol.">
        <title>Developing a high-quality reference genome for a parasitic bivalve with doubly uniparental inheritance (Bivalvia: Unionida).</title>
        <authorList>
            <person name="Smith C.H."/>
        </authorList>
    </citation>
    <scope>NUCLEOTIDE SEQUENCE</scope>
    <source>
        <strain evidence="2">CHS0354</strain>
        <tissue evidence="2">Mantle</tissue>
    </source>
</reference>